<dbReference type="GO" id="GO:0004113">
    <property type="term" value="F:2',3'-cyclic-nucleotide 3'-phosphodiesterase activity"/>
    <property type="evidence" value="ECO:0007669"/>
    <property type="project" value="InterPro"/>
</dbReference>
<dbReference type="SUPFAM" id="SSF55144">
    <property type="entry name" value="LigT-like"/>
    <property type="match status" value="1"/>
</dbReference>
<dbReference type="Gene3D" id="3.90.1140.10">
    <property type="entry name" value="Cyclic phosphodiesterase"/>
    <property type="match status" value="1"/>
</dbReference>
<proteinExistence type="inferred from homology"/>
<dbReference type="Proteomes" id="UP000243207">
    <property type="component" value="Chromosome I"/>
</dbReference>
<dbReference type="PANTHER" id="PTHR35561:SF1">
    <property type="entry name" value="RNA 2',3'-CYCLIC PHOSPHODIESTERASE"/>
    <property type="match status" value="1"/>
</dbReference>
<keyword evidence="4" id="KW-1185">Reference proteome</keyword>
<comment type="catalytic activity">
    <reaction evidence="2">
        <text>a 3'-end 2',3'-cyclophospho-ribonucleotide-RNA + H2O = a 3'-end 2'-phospho-ribonucleotide-RNA + H(+)</text>
        <dbReference type="Rhea" id="RHEA:11828"/>
        <dbReference type="Rhea" id="RHEA-COMP:10464"/>
        <dbReference type="Rhea" id="RHEA-COMP:17353"/>
        <dbReference type="ChEBI" id="CHEBI:15377"/>
        <dbReference type="ChEBI" id="CHEBI:15378"/>
        <dbReference type="ChEBI" id="CHEBI:83064"/>
        <dbReference type="ChEBI" id="CHEBI:173113"/>
        <dbReference type="EC" id="3.1.4.58"/>
    </reaction>
</comment>
<dbReference type="EMBL" id="LT629736">
    <property type="protein sequence ID" value="SDS93147.1"/>
    <property type="molecule type" value="Genomic_DNA"/>
</dbReference>
<keyword evidence="3" id="KW-0436">Ligase</keyword>
<feature type="active site" description="Proton acceptor" evidence="2">
    <location>
        <position position="121"/>
    </location>
</feature>
<reference evidence="4" key="1">
    <citation type="submission" date="2016-10" db="EMBL/GenBank/DDBJ databases">
        <authorList>
            <person name="Varghese N."/>
            <person name="Submissions S."/>
        </authorList>
    </citation>
    <scope>NUCLEOTIDE SEQUENCE [LARGE SCALE GENOMIC DNA]</scope>
    <source>
        <strain evidence="4">NRRL B-51270</strain>
    </source>
</reference>
<sequence>MPRLFVGIELPESLKASALGACADYPALRWQQASQLHLTLRFQGDLPQQRLAELENALEAVDVPRFEMAIKGVGCFGSVRSPSILWAGVWPTEPLQLLRACIDTHLLPLGLVADNADFRPHVTLARLRPPAADATGWLTRYAGLASRPAEIASFSLVASVPSAAGSRYNTIRRYGLS</sequence>
<evidence type="ECO:0000313" key="3">
    <source>
        <dbReference type="EMBL" id="SDS93147.1"/>
    </source>
</evidence>
<protein>
    <recommendedName>
        <fullName evidence="2">RNA 2',3'-cyclic phosphodiesterase</fullName>
        <shortName evidence="2">RNA 2',3'-CPDase</shortName>
        <ecNumber evidence="2">3.1.4.58</ecNumber>
    </recommendedName>
</protein>
<dbReference type="GO" id="GO:0008664">
    <property type="term" value="F:RNA 2',3'-cyclic 3'-phosphodiesterase activity"/>
    <property type="evidence" value="ECO:0007669"/>
    <property type="project" value="UniProtKB-EC"/>
</dbReference>
<dbReference type="OrthoDB" id="7061261at2"/>
<dbReference type="STRING" id="487184.SAMN05216421_2505"/>
<comment type="function">
    <text evidence="2">Hydrolyzes RNA 2',3'-cyclic phosphodiester to an RNA 2'-phosphomonoester.</text>
</comment>
<dbReference type="EC" id="3.1.4.58" evidence="2"/>
<dbReference type="HAMAP" id="MF_01940">
    <property type="entry name" value="RNA_CPDase"/>
    <property type="match status" value="1"/>
</dbReference>
<evidence type="ECO:0000256" key="2">
    <source>
        <dbReference type="HAMAP-Rule" id="MF_01940"/>
    </source>
</evidence>
<feature type="short sequence motif" description="HXTX 2" evidence="2">
    <location>
        <begin position="121"/>
        <end position="124"/>
    </location>
</feature>
<dbReference type="PANTHER" id="PTHR35561">
    <property type="entry name" value="RNA 2',3'-CYCLIC PHOSPHODIESTERASE"/>
    <property type="match status" value="1"/>
</dbReference>
<evidence type="ECO:0000313" key="4">
    <source>
        <dbReference type="Proteomes" id="UP000243207"/>
    </source>
</evidence>
<keyword evidence="1 2" id="KW-0378">Hydrolase</keyword>
<gene>
    <name evidence="3" type="ORF">SAMN05216421_2505</name>
</gene>
<dbReference type="NCBIfam" id="TIGR02258">
    <property type="entry name" value="2_5_ligase"/>
    <property type="match status" value="1"/>
</dbReference>
<organism evidence="3 4">
    <name type="scientific">Halopseudomonas xinjiangensis</name>
    <dbReference type="NCBI Taxonomy" id="487184"/>
    <lineage>
        <taxon>Bacteria</taxon>
        <taxon>Pseudomonadati</taxon>
        <taxon>Pseudomonadota</taxon>
        <taxon>Gammaproteobacteria</taxon>
        <taxon>Pseudomonadales</taxon>
        <taxon>Pseudomonadaceae</taxon>
        <taxon>Halopseudomonas</taxon>
    </lineage>
</organism>
<dbReference type="Pfam" id="PF13563">
    <property type="entry name" value="2_5_RNA_ligase2"/>
    <property type="match status" value="1"/>
</dbReference>
<dbReference type="RefSeq" id="WP_093395239.1">
    <property type="nucleotide sequence ID" value="NZ_LT629736.1"/>
</dbReference>
<accession>A0A1H1W7J4</accession>
<dbReference type="GO" id="GO:0016874">
    <property type="term" value="F:ligase activity"/>
    <property type="evidence" value="ECO:0007669"/>
    <property type="project" value="UniProtKB-KW"/>
</dbReference>
<evidence type="ECO:0000256" key="1">
    <source>
        <dbReference type="ARBA" id="ARBA00022801"/>
    </source>
</evidence>
<dbReference type="InterPro" id="IPR004175">
    <property type="entry name" value="RNA_CPDase"/>
</dbReference>
<dbReference type="AlphaFoldDB" id="A0A1H1W7J4"/>
<name>A0A1H1W7J4_9GAMM</name>
<dbReference type="InterPro" id="IPR009097">
    <property type="entry name" value="Cyclic_Pdiesterase"/>
</dbReference>
<comment type="similarity">
    <text evidence="2">Belongs to the 2H phosphoesterase superfamily. ThpR family.</text>
</comment>
<feature type="active site" description="Proton donor" evidence="2">
    <location>
        <position position="37"/>
    </location>
</feature>
<feature type="short sequence motif" description="HXTX 1" evidence="2">
    <location>
        <begin position="37"/>
        <end position="40"/>
    </location>
</feature>